<dbReference type="InterPro" id="IPR000719">
    <property type="entry name" value="Prot_kinase_dom"/>
</dbReference>
<dbReference type="PANTHER" id="PTHR44329:SF298">
    <property type="entry name" value="MIXED LINEAGE KINASE DOMAIN-LIKE PROTEIN"/>
    <property type="match status" value="1"/>
</dbReference>
<feature type="domain" description="Protein kinase" evidence="4">
    <location>
        <begin position="29"/>
        <end position="290"/>
    </location>
</feature>
<dbReference type="SMR" id="A2DTC6"/>
<evidence type="ECO:0000313" key="6">
    <source>
        <dbReference type="Proteomes" id="UP000001542"/>
    </source>
</evidence>
<keyword evidence="5" id="KW-0808">Transferase</keyword>
<dbReference type="PROSITE" id="PS50011">
    <property type="entry name" value="PROTEIN_KINASE_DOM"/>
    <property type="match status" value="1"/>
</dbReference>
<keyword evidence="2" id="KW-0067">ATP-binding</keyword>
<gene>
    <name evidence="5" type="ORF">TVAG_360070</name>
</gene>
<evidence type="ECO:0000259" key="4">
    <source>
        <dbReference type="PROSITE" id="PS50011"/>
    </source>
</evidence>
<keyword evidence="5" id="KW-0418">Kinase</keyword>
<dbReference type="SUPFAM" id="SSF56112">
    <property type="entry name" value="Protein kinase-like (PK-like)"/>
    <property type="match status" value="1"/>
</dbReference>
<dbReference type="GO" id="GO:0005737">
    <property type="term" value="C:cytoplasm"/>
    <property type="evidence" value="ECO:0000318"/>
    <property type="project" value="GO_Central"/>
</dbReference>
<dbReference type="GO" id="GO:0005524">
    <property type="term" value="F:ATP binding"/>
    <property type="evidence" value="ECO:0007669"/>
    <property type="project" value="UniProtKB-KW"/>
</dbReference>
<dbReference type="GO" id="GO:0007165">
    <property type="term" value="P:signal transduction"/>
    <property type="evidence" value="ECO:0000318"/>
    <property type="project" value="GO_Central"/>
</dbReference>
<dbReference type="SUPFAM" id="SSF48371">
    <property type="entry name" value="ARM repeat"/>
    <property type="match status" value="1"/>
</dbReference>
<dbReference type="Pfam" id="PF07714">
    <property type="entry name" value="PK_Tyr_Ser-Thr"/>
    <property type="match status" value="1"/>
</dbReference>
<dbReference type="GO" id="GO:0004672">
    <property type="term" value="F:protein kinase activity"/>
    <property type="evidence" value="ECO:0000318"/>
    <property type="project" value="GO_Central"/>
</dbReference>
<sequence>MTTAVFSSNGNLLELLEDFPQYNLDINDFKIIGEVGNGECSKVFRATHNPTLRECAIKQIYDKNVLNDNFKSFTSEVRTLAACNNPCVIRFIGYTSVPPYSIITEYMPNNSLESFLYAPHENKKNLLTDTILTEIAIGVAWGMQYLHSISIMHRHLRVSNVLLDQNFMAKISDFGNARFVDENSILTKMIESPIYTAPEAALSNSYDYKSDIYLYGLLLYELSEKVRPYTDIKQSEIIDLVIKKGLRPNFSQITPEPLKNLITRCWSQNPDERPSFEDIFDEFHSGNVTFPKANHNEVSNYAKNLIQIQESMEPKKNTIDPENGPKISNKIQKKFKLNRKKVEEADSSYEENSSSEEEEIKDPQIDEEDEEDEDYSDLEEEEEIEENDLENICSCIKMPAIMRKSSIFDEENKIEIINYDKLTHPGFKSLLQRYSTTSLSDFDKNSAPILEYYHEGTSNVILSVIVNYSLDLMKENPEFIKLFNEKGFFTKIEDIPEEIASSLIDCYGCIVSNMPHLLNQNHVQTFIKLLKINPEKMFPLLHKYCSLFGTLESPWFIADIPLHILQDFINTKYGAEILTILYYLVTHYESYASARSSHVLSSFIIGISSTDVETISVSYDGIINLTNDFSSIDHTLIISHLSNAKLWEKSLNLLLRSQEIPYSNDFVSILMCHTCESRYTWLILLRIVTSKQDNSDLIVKSSVWMKDSSKYPKEATKLFLMLFVHEKYRQELCDSEYFGKFMESLASSQDYELFATIASILTRINLTKQIFENLEKYNFTKSFVEASLCSETNESIFSTLIVIDNLCRIGYSDSFLLYSEKLVELLTNKYLYSKVVHVITSLSFHRECAWIFIQLGLVQYFDKLKQVQKFGNLAITFLRNMKMLLSE</sequence>
<evidence type="ECO:0000256" key="2">
    <source>
        <dbReference type="ARBA" id="ARBA00022840"/>
    </source>
</evidence>
<feature type="region of interest" description="Disordered" evidence="3">
    <location>
        <begin position="338"/>
        <end position="387"/>
    </location>
</feature>
<accession>A2DTC6</accession>
<dbReference type="eggNOG" id="KOG0192">
    <property type="taxonomic scope" value="Eukaryota"/>
</dbReference>
<keyword evidence="1" id="KW-0547">Nucleotide-binding</keyword>
<dbReference type="Gene3D" id="1.10.510.10">
    <property type="entry name" value="Transferase(Phosphotransferase) domain 1"/>
    <property type="match status" value="1"/>
</dbReference>
<dbReference type="InterPro" id="IPR051681">
    <property type="entry name" value="Ser/Thr_Kinases-Pseudokinases"/>
</dbReference>
<dbReference type="VEuPathDB" id="TrichDB:TVAGG3_0967890"/>
<keyword evidence="6" id="KW-1185">Reference proteome</keyword>
<reference evidence="5" key="2">
    <citation type="journal article" date="2007" name="Science">
        <title>Draft genome sequence of the sexually transmitted pathogen Trichomonas vaginalis.</title>
        <authorList>
            <person name="Carlton J.M."/>
            <person name="Hirt R.P."/>
            <person name="Silva J.C."/>
            <person name="Delcher A.L."/>
            <person name="Schatz M."/>
            <person name="Zhao Q."/>
            <person name="Wortman J.R."/>
            <person name="Bidwell S.L."/>
            <person name="Alsmark U.C.M."/>
            <person name="Besteiro S."/>
            <person name="Sicheritz-Ponten T."/>
            <person name="Noel C.J."/>
            <person name="Dacks J.B."/>
            <person name="Foster P.G."/>
            <person name="Simillion C."/>
            <person name="Van de Peer Y."/>
            <person name="Miranda-Saavedra D."/>
            <person name="Barton G.J."/>
            <person name="Westrop G.D."/>
            <person name="Mueller S."/>
            <person name="Dessi D."/>
            <person name="Fiori P.L."/>
            <person name="Ren Q."/>
            <person name="Paulsen I."/>
            <person name="Zhang H."/>
            <person name="Bastida-Corcuera F.D."/>
            <person name="Simoes-Barbosa A."/>
            <person name="Brown M.T."/>
            <person name="Hayes R.D."/>
            <person name="Mukherjee M."/>
            <person name="Okumura C.Y."/>
            <person name="Schneider R."/>
            <person name="Smith A.J."/>
            <person name="Vanacova S."/>
            <person name="Villalvazo M."/>
            <person name="Haas B.J."/>
            <person name="Pertea M."/>
            <person name="Feldblyum T.V."/>
            <person name="Utterback T.R."/>
            <person name="Shu C.L."/>
            <person name="Osoegawa K."/>
            <person name="de Jong P.J."/>
            <person name="Hrdy I."/>
            <person name="Horvathova L."/>
            <person name="Zubacova Z."/>
            <person name="Dolezal P."/>
            <person name="Malik S.B."/>
            <person name="Logsdon J.M. Jr."/>
            <person name="Henze K."/>
            <person name="Gupta A."/>
            <person name="Wang C.C."/>
            <person name="Dunne R.L."/>
            <person name="Upcroft J.A."/>
            <person name="Upcroft P."/>
            <person name="White O."/>
            <person name="Salzberg S.L."/>
            <person name="Tang P."/>
            <person name="Chiu C.-H."/>
            <person name="Lee Y.-S."/>
            <person name="Embley T.M."/>
            <person name="Coombs G.H."/>
            <person name="Mottram J.C."/>
            <person name="Tachezy J."/>
            <person name="Fraser-Liggett C.M."/>
            <person name="Johnson P.J."/>
        </authorList>
    </citation>
    <scope>NUCLEOTIDE SEQUENCE [LARGE SCALE GENOMIC DNA]</scope>
    <source>
        <strain evidence="5">G3</strain>
    </source>
</reference>
<feature type="compositionally biased region" description="Acidic residues" evidence="3">
    <location>
        <begin position="345"/>
        <end position="387"/>
    </location>
</feature>
<protein>
    <submittedName>
        <fullName evidence="5">TKL family protein kinase</fullName>
    </submittedName>
</protein>
<dbReference type="PANTHER" id="PTHR44329">
    <property type="entry name" value="SERINE/THREONINE-PROTEIN KINASE TNNI3K-RELATED"/>
    <property type="match status" value="1"/>
</dbReference>
<reference evidence="5" key="1">
    <citation type="submission" date="2006-10" db="EMBL/GenBank/DDBJ databases">
        <authorList>
            <person name="Amadeo P."/>
            <person name="Zhao Q."/>
            <person name="Wortman J."/>
            <person name="Fraser-Liggett C."/>
            <person name="Carlton J."/>
        </authorList>
    </citation>
    <scope>NUCLEOTIDE SEQUENCE</scope>
    <source>
        <strain evidence="5">G3</strain>
    </source>
</reference>
<dbReference type="Proteomes" id="UP000001542">
    <property type="component" value="Unassembled WGS sequence"/>
</dbReference>
<dbReference type="VEuPathDB" id="TrichDB:TVAG_360070"/>
<dbReference type="InParanoid" id="A2DTC6"/>
<dbReference type="KEGG" id="tva:4774407"/>
<dbReference type="InterPro" id="IPR001245">
    <property type="entry name" value="Ser-Thr/Tyr_kinase_cat_dom"/>
</dbReference>
<evidence type="ECO:0000313" key="5">
    <source>
        <dbReference type="EMBL" id="EAY16398.1"/>
    </source>
</evidence>
<dbReference type="RefSeq" id="XP_001328621.1">
    <property type="nucleotide sequence ID" value="XM_001328586.1"/>
</dbReference>
<dbReference type="InterPro" id="IPR011009">
    <property type="entry name" value="Kinase-like_dom_sf"/>
</dbReference>
<dbReference type="AlphaFoldDB" id="A2DTC6"/>
<evidence type="ECO:0000256" key="1">
    <source>
        <dbReference type="ARBA" id="ARBA00022741"/>
    </source>
</evidence>
<organism evidence="5 6">
    <name type="scientific">Trichomonas vaginalis (strain ATCC PRA-98 / G3)</name>
    <dbReference type="NCBI Taxonomy" id="412133"/>
    <lineage>
        <taxon>Eukaryota</taxon>
        <taxon>Metamonada</taxon>
        <taxon>Parabasalia</taxon>
        <taxon>Trichomonadida</taxon>
        <taxon>Trichomonadidae</taxon>
        <taxon>Trichomonas</taxon>
    </lineage>
</organism>
<dbReference type="EMBL" id="DS113243">
    <property type="protein sequence ID" value="EAY16398.1"/>
    <property type="molecule type" value="Genomic_DNA"/>
</dbReference>
<dbReference type="InterPro" id="IPR016024">
    <property type="entry name" value="ARM-type_fold"/>
</dbReference>
<name>A2DTC6_TRIV3</name>
<dbReference type="PRINTS" id="PR00109">
    <property type="entry name" value="TYRKINASE"/>
</dbReference>
<dbReference type="OrthoDB" id="2367580at2759"/>
<evidence type="ECO:0000256" key="3">
    <source>
        <dbReference type="SAM" id="MobiDB-lite"/>
    </source>
</evidence>
<dbReference type="STRING" id="5722.A2DTC6"/>
<proteinExistence type="predicted"/>